<feature type="coiled-coil region" evidence="1">
    <location>
        <begin position="294"/>
        <end position="342"/>
    </location>
</feature>
<dbReference type="EMBL" id="JBJQOH010000001">
    <property type="protein sequence ID" value="KAL3702111.1"/>
    <property type="molecule type" value="Genomic_DNA"/>
</dbReference>
<evidence type="ECO:0000256" key="1">
    <source>
        <dbReference type="SAM" id="Coils"/>
    </source>
</evidence>
<reference evidence="3 4" key="1">
    <citation type="submission" date="2024-09" db="EMBL/GenBank/DDBJ databases">
        <title>Chromosome-scale assembly of Riccia sorocarpa.</title>
        <authorList>
            <person name="Paukszto L."/>
        </authorList>
    </citation>
    <scope>NUCLEOTIDE SEQUENCE [LARGE SCALE GENOMIC DNA]</scope>
    <source>
        <strain evidence="3">LP-2024</strain>
        <tissue evidence="3">Aerial parts of the thallus</tissue>
    </source>
</reference>
<accession>A0ABD3IF62</accession>
<name>A0ABD3IF62_9MARC</name>
<dbReference type="AlphaFoldDB" id="A0ABD3IF62"/>
<comment type="caution">
    <text evidence="3">The sequence shown here is derived from an EMBL/GenBank/DDBJ whole genome shotgun (WGS) entry which is preliminary data.</text>
</comment>
<organism evidence="3 4">
    <name type="scientific">Riccia sorocarpa</name>
    <dbReference type="NCBI Taxonomy" id="122646"/>
    <lineage>
        <taxon>Eukaryota</taxon>
        <taxon>Viridiplantae</taxon>
        <taxon>Streptophyta</taxon>
        <taxon>Embryophyta</taxon>
        <taxon>Marchantiophyta</taxon>
        <taxon>Marchantiopsida</taxon>
        <taxon>Marchantiidae</taxon>
        <taxon>Marchantiales</taxon>
        <taxon>Ricciaceae</taxon>
        <taxon>Riccia</taxon>
    </lineage>
</organism>
<keyword evidence="1" id="KW-0175">Coiled coil</keyword>
<feature type="compositionally biased region" description="Acidic residues" evidence="2">
    <location>
        <begin position="54"/>
        <end position="69"/>
    </location>
</feature>
<feature type="compositionally biased region" description="Polar residues" evidence="2">
    <location>
        <begin position="269"/>
        <end position="280"/>
    </location>
</feature>
<evidence type="ECO:0000313" key="3">
    <source>
        <dbReference type="EMBL" id="KAL3702111.1"/>
    </source>
</evidence>
<feature type="region of interest" description="Disordered" evidence="2">
    <location>
        <begin position="22"/>
        <end position="69"/>
    </location>
</feature>
<gene>
    <name evidence="3" type="ORF">R1sor_020133</name>
</gene>
<keyword evidence="4" id="KW-1185">Reference proteome</keyword>
<feature type="region of interest" description="Disordered" evidence="2">
    <location>
        <begin position="188"/>
        <end position="280"/>
    </location>
</feature>
<dbReference type="Proteomes" id="UP001633002">
    <property type="component" value="Unassembled WGS sequence"/>
</dbReference>
<proteinExistence type="predicted"/>
<sequence>MTDLSDNIDLGDLASTTIIVLEAEPFSSTAETPGQEKKKMDSSPAATTDKDQAPEDVVEDPGEGDKEDWEEEEFLLPLEYFVNDCKLPNHGTHPAELPKNLVSDEELVNCFGPKAGKNGRNGHRWDLSKLIPPADVLSLVQVIDGHEKPINGTIGVIFPRALYAERILRQKINWAAFAHDKLKNQLKAHKTRKLAKPTGPPFIRTPRVYRPPHGLTFDDSDETVTTLREPSMQEVDASDAKDKGKLTEGQFTRGMPSRSLPKSEAFGSASPTACSELSGEPTANSMTFIQIGSIEALKLEIKQQKEKKHSIKDSLSQSRDLLSELRKSIGSYTNNVEKYESLRTSEVNTRLDLTKKEAELNQRNKEVAMLLEPDDDFDDNDSEEVERLDQLEREQEDLAVKIAEVLDAIAASQAKEKSLCEQIEAAKKSGVETQAKILGVTEEISAKEKTVLRLEDDLSVLAKELVFLEQYFSVPCPALCPRYVPTPLELTRTIFRLTSCPACNLGFHCFNFVPTSCGHAYHPPCVLPLLAKRHTEHPKCLACGERLHPDWLETWGVQVNTEYKAEVDATLGLKKQKLAFEEGLRDLYHDDPARTLERRDHQKKQQQRVTVVYTEIAEEDYILEVWEKAGQSLFNISGQEFFEMFGQDVTKLQKFVYSRLSKNSWAITVIGKPSARGYMRAVSFSRVELTSPALPTESAAGHVGDWEL</sequence>
<protein>
    <recommendedName>
        <fullName evidence="5">RING-type domain-containing protein</fullName>
    </recommendedName>
</protein>
<evidence type="ECO:0000256" key="2">
    <source>
        <dbReference type="SAM" id="MobiDB-lite"/>
    </source>
</evidence>
<evidence type="ECO:0000313" key="4">
    <source>
        <dbReference type="Proteomes" id="UP001633002"/>
    </source>
</evidence>
<evidence type="ECO:0008006" key="5">
    <source>
        <dbReference type="Google" id="ProtNLM"/>
    </source>
</evidence>